<reference evidence="3" key="1">
    <citation type="submission" date="2020-01" db="EMBL/GenBank/DDBJ databases">
        <authorList>
            <person name="Fang Y."/>
            <person name="Sun R."/>
            <person name="Nie L."/>
            <person name="He J."/>
            <person name="Hao L."/>
            <person name="Wang L."/>
            <person name="Su S."/>
            <person name="Lv E."/>
            <person name="Zhang Z."/>
            <person name="Xie R."/>
            <person name="Liu H."/>
        </authorList>
    </citation>
    <scope>NUCLEOTIDE SEQUENCE [LARGE SCALE GENOMIC DNA]</scope>
    <source>
        <strain evidence="3">XCT-53</strain>
    </source>
</reference>
<name>A0A7X5F3F6_9HYPH</name>
<keyword evidence="3" id="KW-1185">Reference proteome</keyword>
<evidence type="ECO:0000259" key="1">
    <source>
        <dbReference type="Pfam" id="PF06568"/>
    </source>
</evidence>
<dbReference type="Proteomes" id="UP000586722">
    <property type="component" value="Unassembled WGS sequence"/>
</dbReference>
<gene>
    <name evidence="2" type="ORF">GWI72_12335</name>
</gene>
<protein>
    <submittedName>
        <fullName evidence="2">DUF1127 domain-containing protein</fullName>
    </submittedName>
</protein>
<dbReference type="RefSeq" id="WP_161676497.1">
    <property type="nucleotide sequence ID" value="NZ_JAABLP010000003.1"/>
</dbReference>
<dbReference type="InterPro" id="IPR009506">
    <property type="entry name" value="YjiS-like"/>
</dbReference>
<proteinExistence type="predicted"/>
<evidence type="ECO:0000313" key="3">
    <source>
        <dbReference type="Proteomes" id="UP000586722"/>
    </source>
</evidence>
<dbReference type="EMBL" id="JAABLQ010000001">
    <property type="protein sequence ID" value="NBN79058.1"/>
    <property type="molecule type" value="Genomic_DNA"/>
</dbReference>
<accession>A0A7X5F3F6</accession>
<sequence>MYALALAPLISRLSGLVATGWRVFRNRRQVAELTTWSDEQLRDIGLTRGDVRAAMGVPLFRDPSSVLNEGRSARPAGRGDEARSDPASGAMVIAFGDAASGRKARVPAARLAL</sequence>
<evidence type="ECO:0000313" key="2">
    <source>
        <dbReference type="EMBL" id="NBN79058.1"/>
    </source>
</evidence>
<organism evidence="2 3">
    <name type="scientific">Pannonibacter tanglangensis</name>
    <dbReference type="NCBI Taxonomy" id="2750084"/>
    <lineage>
        <taxon>Bacteria</taxon>
        <taxon>Pseudomonadati</taxon>
        <taxon>Pseudomonadota</taxon>
        <taxon>Alphaproteobacteria</taxon>
        <taxon>Hyphomicrobiales</taxon>
        <taxon>Stappiaceae</taxon>
        <taxon>Pannonibacter</taxon>
    </lineage>
</organism>
<feature type="domain" description="YjiS-like" evidence="1">
    <location>
        <begin position="18"/>
        <end position="52"/>
    </location>
</feature>
<dbReference type="AlphaFoldDB" id="A0A7X5F3F6"/>
<dbReference type="Pfam" id="PF06568">
    <property type="entry name" value="YjiS-like"/>
    <property type="match status" value="1"/>
</dbReference>
<comment type="caution">
    <text evidence="2">The sequence shown here is derived from an EMBL/GenBank/DDBJ whole genome shotgun (WGS) entry which is preliminary data.</text>
</comment>